<dbReference type="GO" id="GO:0016301">
    <property type="term" value="F:kinase activity"/>
    <property type="evidence" value="ECO:0007669"/>
    <property type="project" value="UniProtKB-KW"/>
</dbReference>
<dbReference type="PIRSF" id="PIRSF000538">
    <property type="entry name" value="GlpK"/>
    <property type="match status" value="1"/>
</dbReference>
<evidence type="ECO:0000256" key="1">
    <source>
        <dbReference type="ARBA" id="ARBA00009156"/>
    </source>
</evidence>
<dbReference type="RefSeq" id="WP_283217306.1">
    <property type="nucleotide sequence ID" value="NZ_LGFD01000006.1"/>
</dbReference>
<comment type="similarity">
    <text evidence="1">Belongs to the FGGY kinase family.</text>
</comment>
<dbReference type="GO" id="GO:0006071">
    <property type="term" value="P:glycerol metabolic process"/>
    <property type="evidence" value="ECO:0007669"/>
    <property type="project" value="TreeGrafter"/>
</dbReference>
<reference evidence="7" key="1">
    <citation type="journal article" date="2015" name="MBio">
        <title>Genome-Resolved Metagenomic Analysis Reveals Roles for Candidate Phyla and Other Microbial Community Members in Biogeochemical Transformations in Oil Reservoirs.</title>
        <authorList>
            <person name="Hu P."/>
            <person name="Tom L."/>
            <person name="Singh A."/>
            <person name="Thomas B.C."/>
            <person name="Baker B.J."/>
            <person name="Piceno Y.M."/>
            <person name="Andersen G.L."/>
            <person name="Banfield J.F."/>
        </authorList>
    </citation>
    <scope>NUCLEOTIDE SEQUENCE [LARGE SCALE GENOMIC DNA]</scope>
</reference>
<dbReference type="AlphaFoldDB" id="A0A124FFI4"/>
<evidence type="ECO:0000259" key="5">
    <source>
        <dbReference type="Pfam" id="PF02782"/>
    </source>
</evidence>
<dbReference type="InterPro" id="IPR018485">
    <property type="entry name" value="FGGY_C"/>
</dbReference>
<dbReference type="PANTHER" id="PTHR10196:SF68">
    <property type="entry name" value="GLYCEROL KINASE 5-RELATED"/>
    <property type="match status" value="1"/>
</dbReference>
<evidence type="ECO:0000259" key="4">
    <source>
        <dbReference type="Pfam" id="PF00370"/>
    </source>
</evidence>
<feature type="domain" description="Carbohydrate kinase FGGY N-terminal" evidence="4">
    <location>
        <begin position="152"/>
        <end position="247"/>
    </location>
</feature>
<gene>
    <name evidence="6" type="ORF">XD54_0454</name>
</gene>
<dbReference type="GO" id="GO:0046167">
    <property type="term" value="P:glycerol-3-phosphate biosynthetic process"/>
    <property type="evidence" value="ECO:0007669"/>
    <property type="project" value="TreeGrafter"/>
</dbReference>
<evidence type="ECO:0000313" key="6">
    <source>
        <dbReference type="EMBL" id="KUK18206.1"/>
    </source>
</evidence>
<dbReference type="InterPro" id="IPR000577">
    <property type="entry name" value="Carb_kinase_FGGY"/>
</dbReference>
<organism evidence="6 7">
    <name type="scientific">Thermococcus sibiricus</name>
    <dbReference type="NCBI Taxonomy" id="172049"/>
    <lineage>
        <taxon>Archaea</taxon>
        <taxon>Methanobacteriati</taxon>
        <taxon>Methanobacteriota</taxon>
        <taxon>Thermococci</taxon>
        <taxon>Thermococcales</taxon>
        <taxon>Thermococcaceae</taxon>
        <taxon>Thermococcus</taxon>
    </lineage>
</organism>
<keyword evidence="2" id="KW-0808">Transferase</keyword>
<dbReference type="Gene3D" id="3.30.420.40">
    <property type="match status" value="2"/>
</dbReference>
<evidence type="ECO:0000256" key="3">
    <source>
        <dbReference type="ARBA" id="ARBA00022777"/>
    </source>
</evidence>
<comment type="caution">
    <text evidence="6">The sequence shown here is derived from an EMBL/GenBank/DDBJ whole genome shotgun (WGS) entry which is preliminary data.</text>
</comment>
<feature type="domain" description="Carbohydrate kinase FGGY N-terminal" evidence="4">
    <location>
        <begin position="3"/>
        <end position="111"/>
    </location>
</feature>
<dbReference type="InterPro" id="IPR018484">
    <property type="entry name" value="FGGY_N"/>
</dbReference>
<evidence type="ECO:0000256" key="2">
    <source>
        <dbReference type="ARBA" id="ARBA00022679"/>
    </source>
</evidence>
<keyword evidence="3 6" id="KW-0418">Kinase</keyword>
<dbReference type="PANTHER" id="PTHR10196">
    <property type="entry name" value="SUGAR KINASE"/>
    <property type="match status" value="1"/>
</dbReference>
<dbReference type="Proteomes" id="UP000053911">
    <property type="component" value="Unassembled WGS sequence"/>
</dbReference>
<sequence length="501" mass="56064">MDYFLVLDVGTTNIKALAFSQGELVASFEERPKPYYPHPGWVEEDPKEVIEIVYKLLDKAEEELGKPLGVALTNQRSSTVLWDKETGEPLYNMITWQDTRTEDIIEKFSSKFMVRFGNTLGKVLNILSKGLPFIRDTRKGAYIITLAYVQFGTTHSSMHLRWLMENVPEAKKAMEKDSAIFGTVDSWISWNLTGKHVTDYTNASATGLFDPFYLKWSDNITKIVEIPKKILPQVVPNDTPIGEIKDYNVPLLTVIADQQASIYAAGVSKGTTKMTNGTGTFIDINVGEKPLPGALGLYPMVALGTKEHTLYLLEGSVITSGSAVEWLVDVGLIKDYSEISTAFAESENEVIFIPALSGLGTPHIRPNVKGTLFDITRGTKRTDLVKGMIEGIAMRCAEIIDHMESNSRIKIERIIADGGLSKSDEFLQSVADLSSKDIMRPKYLNASAYGAYLLSEAVYSQRDVIASWKPPKIEKIFRSMNKRSEFKKKWKKRLKTVIEAY</sequence>
<dbReference type="Pfam" id="PF02782">
    <property type="entry name" value="FGGY_C"/>
    <property type="match status" value="1"/>
</dbReference>
<dbReference type="GO" id="GO:0006641">
    <property type="term" value="P:triglyceride metabolic process"/>
    <property type="evidence" value="ECO:0007669"/>
    <property type="project" value="TreeGrafter"/>
</dbReference>
<dbReference type="EMBL" id="LGFD01000006">
    <property type="protein sequence ID" value="KUK18206.1"/>
    <property type="molecule type" value="Genomic_DNA"/>
</dbReference>
<proteinExistence type="inferred from homology"/>
<dbReference type="SUPFAM" id="SSF53067">
    <property type="entry name" value="Actin-like ATPase domain"/>
    <property type="match status" value="2"/>
</dbReference>
<dbReference type="InterPro" id="IPR043129">
    <property type="entry name" value="ATPase_NBD"/>
</dbReference>
<name>A0A124FFI4_9EURY</name>
<accession>A0A124FFI4</accession>
<protein>
    <submittedName>
        <fullName evidence="6">Glycerol kinase</fullName>
    </submittedName>
</protein>
<dbReference type="PATRIC" id="fig|172049.5.peg.1115"/>
<evidence type="ECO:0000313" key="7">
    <source>
        <dbReference type="Proteomes" id="UP000053911"/>
    </source>
</evidence>
<feature type="domain" description="Carbohydrate kinase FGGY C-terminal" evidence="5">
    <location>
        <begin position="274"/>
        <end position="454"/>
    </location>
</feature>
<dbReference type="Pfam" id="PF00370">
    <property type="entry name" value="FGGY_N"/>
    <property type="match status" value="2"/>
</dbReference>